<reference evidence="1" key="1">
    <citation type="submission" date="2015-11" db="EMBL/GenBank/DDBJ databases">
        <title>De novo transcriptome assembly of four potential Pierce s Disease insect vectors from Arizona vineyards.</title>
        <authorList>
            <person name="Tassone E.E."/>
        </authorList>
    </citation>
    <scope>NUCLEOTIDE SEQUENCE</scope>
</reference>
<dbReference type="EMBL" id="GECZ01015579">
    <property type="protein sequence ID" value="JAS54190.1"/>
    <property type="molecule type" value="Transcribed_RNA"/>
</dbReference>
<protein>
    <submittedName>
        <fullName evidence="1">Uncharacterized protein</fullName>
    </submittedName>
</protein>
<feature type="non-terminal residue" evidence="1">
    <location>
        <position position="109"/>
    </location>
</feature>
<gene>
    <name evidence="1" type="ORF">g.802</name>
</gene>
<name>A0A1B6FVH1_9HEMI</name>
<sequence>LEKTDKESCYSFDSEDVENSCFKFTGLSLNAVNESALNLIDPCDKNNINDACNKTVDSNSQAIQDVYSWIPTPPKKMKYAPVPQLLNTVEKTVLSDNESDVYWDYYETG</sequence>
<feature type="non-terminal residue" evidence="1">
    <location>
        <position position="1"/>
    </location>
</feature>
<organism evidence="1">
    <name type="scientific">Cuerna arida</name>
    <dbReference type="NCBI Taxonomy" id="1464854"/>
    <lineage>
        <taxon>Eukaryota</taxon>
        <taxon>Metazoa</taxon>
        <taxon>Ecdysozoa</taxon>
        <taxon>Arthropoda</taxon>
        <taxon>Hexapoda</taxon>
        <taxon>Insecta</taxon>
        <taxon>Pterygota</taxon>
        <taxon>Neoptera</taxon>
        <taxon>Paraneoptera</taxon>
        <taxon>Hemiptera</taxon>
        <taxon>Auchenorrhyncha</taxon>
        <taxon>Membracoidea</taxon>
        <taxon>Cicadellidae</taxon>
        <taxon>Cicadellinae</taxon>
        <taxon>Proconiini</taxon>
        <taxon>Cuerna</taxon>
    </lineage>
</organism>
<proteinExistence type="predicted"/>
<accession>A0A1B6FVH1</accession>
<evidence type="ECO:0000313" key="1">
    <source>
        <dbReference type="EMBL" id="JAS54190.1"/>
    </source>
</evidence>
<dbReference type="AlphaFoldDB" id="A0A1B6FVH1"/>